<comment type="caution">
    <text evidence="4">The sequence shown here is derived from an EMBL/GenBank/DDBJ whole genome shotgun (WGS) entry which is preliminary data.</text>
</comment>
<gene>
    <name evidence="4" type="ORF">Plil01_000097800</name>
</gene>
<evidence type="ECO:0000313" key="5">
    <source>
        <dbReference type="Proteomes" id="UP001165083"/>
    </source>
</evidence>
<dbReference type="InterPro" id="IPR048324">
    <property type="entry name" value="ZSWIM1-3_RNaseH-like"/>
</dbReference>
<reference evidence="4" key="1">
    <citation type="submission" date="2023-04" db="EMBL/GenBank/DDBJ databases">
        <title>Phytophthora lilii NBRC 32176.</title>
        <authorList>
            <person name="Ichikawa N."/>
            <person name="Sato H."/>
            <person name="Tonouchi N."/>
        </authorList>
    </citation>
    <scope>NUCLEOTIDE SEQUENCE</scope>
    <source>
        <strain evidence="4">NBRC 32176</strain>
    </source>
</reference>
<evidence type="ECO:0000313" key="4">
    <source>
        <dbReference type="EMBL" id="GMF10133.1"/>
    </source>
</evidence>
<dbReference type="GO" id="GO:0008270">
    <property type="term" value="F:zinc ion binding"/>
    <property type="evidence" value="ECO:0007669"/>
    <property type="project" value="InterPro"/>
</dbReference>
<evidence type="ECO:0000259" key="3">
    <source>
        <dbReference type="Pfam" id="PF21056"/>
    </source>
</evidence>
<dbReference type="PANTHER" id="PTHR31569:SF4">
    <property type="entry name" value="SWIM-TYPE DOMAIN-CONTAINING PROTEIN"/>
    <property type="match status" value="1"/>
</dbReference>
<feature type="domain" description="ZSWIM1/3 RNaseH-like" evidence="3">
    <location>
        <begin position="136"/>
        <end position="265"/>
    </location>
</feature>
<proteinExistence type="predicted"/>
<dbReference type="PANTHER" id="PTHR31569">
    <property type="entry name" value="SWIM-TYPE DOMAIN-CONTAINING PROTEIN"/>
    <property type="match status" value="1"/>
</dbReference>
<dbReference type="InterPro" id="IPR007527">
    <property type="entry name" value="Znf_SWIM"/>
</dbReference>
<feature type="region of interest" description="Disordered" evidence="1">
    <location>
        <begin position="394"/>
        <end position="425"/>
    </location>
</feature>
<dbReference type="Pfam" id="PF21056">
    <property type="entry name" value="ZSWIM1-3_RNaseH-like"/>
    <property type="match status" value="1"/>
</dbReference>
<evidence type="ECO:0000259" key="2">
    <source>
        <dbReference type="Pfam" id="PF04434"/>
    </source>
</evidence>
<evidence type="ECO:0000256" key="1">
    <source>
        <dbReference type="SAM" id="MobiDB-lite"/>
    </source>
</evidence>
<dbReference type="Pfam" id="PF04434">
    <property type="entry name" value="SWIM"/>
    <property type="match status" value="1"/>
</dbReference>
<dbReference type="InterPro" id="IPR052579">
    <property type="entry name" value="Zinc_finger_SWIM"/>
</dbReference>
<feature type="compositionally biased region" description="Polar residues" evidence="1">
    <location>
        <begin position="394"/>
        <end position="413"/>
    </location>
</feature>
<feature type="domain" description="SWIM-type" evidence="2">
    <location>
        <begin position="570"/>
        <end position="589"/>
    </location>
</feature>
<dbReference type="EMBL" id="BSXW01000031">
    <property type="protein sequence ID" value="GMF10133.1"/>
    <property type="molecule type" value="Genomic_DNA"/>
</dbReference>
<keyword evidence="5" id="KW-1185">Reference proteome</keyword>
<dbReference type="AlphaFoldDB" id="A0A9W6TCY2"/>
<organism evidence="4 5">
    <name type="scientific">Phytophthora lilii</name>
    <dbReference type="NCBI Taxonomy" id="2077276"/>
    <lineage>
        <taxon>Eukaryota</taxon>
        <taxon>Sar</taxon>
        <taxon>Stramenopiles</taxon>
        <taxon>Oomycota</taxon>
        <taxon>Peronosporomycetes</taxon>
        <taxon>Peronosporales</taxon>
        <taxon>Peronosporaceae</taxon>
        <taxon>Phytophthora</taxon>
    </lineage>
</organism>
<dbReference type="Proteomes" id="UP001165083">
    <property type="component" value="Unassembled WGS sequence"/>
</dbReference>
<sequence length="634" mass="71516">MAGDGHEVLFIKVTGQQLVHTDHPVNLEQWRMYSQNRAAVMEHPYLTHEADLMLRTGSNKRAARAHIESLTGKVCTTKDMHNLCARLNKREKIKRAVGVVHSQPHRTAIGTSLNAGTSQNLLHQSKSARVEPVLQAFVDADVENHLSILSGDDGSNEATCLASRAMKEHFAVFPELLVLDVVMSKQATVEAEQDIHGFLCMDALGNVKPVFLIRSMPMSASLLRRACQDFKRTHPMWIRTKVLVINKLLPDAIQVLTQEFPQTQMMLCQFHVLRLFTGLLGHYHLPDRVQATNPQSANIIGQDKIRETFKQLVFAESNQQYNDTRALLTRQLTTGGKIELLAEFDRRWDPFRSLWASYARTEQFDFSSFFTKGMSSFWEPVRSAFRRSRHSDATATAATNVSHPSTATATGATNPLAPHASPRYDGSQLGSMRPKTYLPVTFRCGISLANSMYEVLTTITFIESEWEAKMRIFELTKPVAVDHFDPMLHLLTNCISSFAVDLISSQLTIQSLHTPESVTVTKTQAPMAHIASCRVDANETSKSHDQPATGATVRWLSKKTREKHVLQRDGSACDCGFFALYRLPCRHLIWYEVVTLQHKQLSMAAVSSRWFLRSFQTPKLSTQRESNEIEYHLL</sequence>
<protein>
    <submittedName>
        <fullName evidence="4">Unnamed protein product</fullName>
    </submittedName>
</protein>
<dbReference type="OrthoDB" id="124789at2759"/>
<name>A0A9W6TCY2_9STRA</name>
<accession>A0A9W6TCY2</accession>